<dbReference type="HOGENOM" id="CLU_589428_0_0_1"/>
<feature type="region of interest" description="Disordered" evidence="1">
    <location>
        <begin position="394"/>
        <end position="494"/>
    </location>
</feature>
<comment type="caution">
    <text evidence="3">The sequence shown here is derived from an EMBL/GenBank/DDBJ whole genome shotgun (WGS) entry which is preliminary data.</text>
</comment>
<feature type="region of interest" description="Disordered" evidence="1">
    <location>
        <begin position="87"/>
        <end position="109"/>
    </location>
</feature>
<feature type="compositionally biased region" description="Polar residues" evidence="1">
    <location>
        <begin position="87"/>
        <end position="102"/>
    </location>
</feature>
<feature type="compositionally biased region" description="Basic and acidic residues" evidence="1">
    <location>
        <begin position="431"/>
        <end position="449"/>
    </location>
</feature>
<dbReference type="Pfam" id="PF20149">
    <property type="entry name" value="DUF6532"/>
    <property type="match status" value="1"/>
</dbReference>
<dbReference type="Proteomes" id="UP000029665">
    <property type="component" value="Unassembled WGS sequence"/>
</dbReference>
<evidence type="ECO:0000313" key="4">
    <source>
        <dbReference type="Proteomes" id="UP000029665"/>
    </source>
</evidence>
<proteinExistence type="predicted"/>
<name>A0A060SS97_PYCCI</name>
<evidence type="ECO:0000259" key="2">
    <source>
        <dbReference type="Pfam" id="PF20149"/>
    </source>
</evidence>
<evidence type="ECO:0000256" key="1">
    <source>
        <dbReference type="SAM" id="MobiDB-lite"/>
    </source>
</evidence>
<keyword evidence="4" id="KW-1185">Reference proteome</keyword>
<dbReference type="EMBL" id="CCBP010000437">
    <property type="protein sequence ID" value="CDO77051.1"/>
    <property type="molecule type" value="Genomic_DNA"/>
</dbReference>
<feature type="compositionally biased region" description="Low complexity" evidence="1">
    <location>
        <begin position="400"/>
        <end position="411"/>
    </location>
</feature>
<dbReference type="InterPro" id="IPR045341">
    <property type="entry name" value="DUF6532"/>
</dbReference>
<accession>A0A060SS97</accession>
<feature type="domain" description="DUF6532" evidence="2">
    <location>
        <begin position="140"/>
        <end position="340"/>
    </location>
</feature>
<sequence>MQQITSTSQTSRSQLDHLRGPYLHSLPPIPAIVPDQPVPSLTDHGQTPSWAIQASTVNRSLSRTMRAGSHTRCDSVRSVLSVPGSIQSSGYGDTVTSGQEATITEDERRRKRAELNAKRPRYKHYKSNAELYKLMHKTAELLRVAFSTEAPFPDNEQEERIISVAFRQALRIFGHGDDWHTLTDADMKLFKTEDTEVRSRVRKQAVIRVPDAYGLVKNPAPEDVATNKARARFLLADSRFLYESLCTVLHNQDVDAKAGRFQHRLIREIIEEVWFSHANALGCLYQDRFKPIPNATIALVLTAIRHALTMYSETGRRSDKDFTAASFMIYDEYLNALEQFDDGEMGPLWLQHRKRMFKRALAYAGSQEEPVQEPVVSLATNDELARERDRLRMQLKRQRSVASASESPCSSDNEAPNGIQEARSSVGSANGDDKGYSTPQERQDAEEGPHLATVQCAPIPMNLKSPSPPSLSQTRLESGDPPTPRPTLMGSPRC</sequence>
<dbReference type="AlphaFoldDB" id="A0A060SS97"/>
<dbReference type="OrthoDB" id="2803997at2759"/>
<evidence type="ECO:0000313" key="3">
    <source>
        <dbReference type="EMBL" id="CDO77051.1"/>
    </source>
</evidence>
<protein>
    <recommendedName>
        <fullName evidence="2">DUF6532 domain-containing protein</fullName>
    </recommendedName>
</protein>
<gene>
    <name evidence="3" type="ORF">BN946_scf184403.g26</name>
</gene>
<reference evidence="3" key="1">
    <citation type="submission" date="2014-01" db="EMBL/GenBank/DDBJ databases">
        <title>The genome of the white-rot fungus Pycnoporus cinnabarinus: a basidiomycete model with a versatile arsenal for lignocellulosic biomass breakdown.</title>
        <authorList>
            <person name="Levasseur A."/>
            <person name="Lomascolo A."/>
            <person name="Ruiz-Duenas F.J."/>
            <person name="Uzan E."/>
            <person name="Piumi F."/>
            <person name="Kues U."/>
            <person name="Ram A.F.J."/>
            <person name="Murat C."/>
            <person name="Haon M."/>
            <person name="Benoit I."/>
            <person name="Arfi Y."/>
            <person name="Chevret D."/>
            <person name="Drula E."/>
            <person name="Kwon M.J."/>
            <person name="Gouret P."/>
            <person name="Lesage-Meessen L."/>
            <person name="Lombard V."/>
            <person name="Mariette J."/>
            <person name="Noirot C."/>
            <person name="Park J."/>
            <person name="Patyshakuliyeva A."/>
            <person name="Wieneger R.A.B."/>
            <person name="Wosten H.A.B."/>
            <person name="Martin F."/>
            <person name="Coutinho P.M."/>
            <person name="de Vries R."/>
            <person name="Martinez A.T."/>
            <person name="Klopp C."/>
            <person name="Pontarotti P."/>
            <person name="Henrissat B."/>
            <person name="Record E."/>
        </authorList>
    </citation>
    <scope>NUCLEOTIDE SEQUENCE [LARGE SCALE GENOMIC DNA]</scope>
    <source>
        <strain evidence="3">BRFM137</strain>
    </source>
</reference>
<organism evidence="3 4">
    <name type="scientific">Pycnoporus cinnabarinus</name>
    <name type="common">Cinnabar-red polypore</name>
    <name type="synonym">Trametes cinnabarina</name>
    <dbReference type="NCBI Taxonomy" id="5643"/>
    <lineage>
        <taxon>Eukaryota</taxon>
        <taxon>Fungi</taxon>
        <taxon>Dikarya</taxon>
        <taxon>Basidiomycota</taxon>
        <taxon>Agaricomycotina</taxon>
        <taxon>Agaricomycetes</taxon>
        <taxon>Polyporales</taxon>
        <taxon>Polyporaceae</taxon>
        <taxon>Trametes</taxon>
    </lineage>
</organism>